<comment type="caution">
    <text evidence="2">The sequence shown here is derived from an EMBL/GenBank/DDBJ whole genome shotgun (WGS) entry which is preliminary data.</text>
</comment>
<evidence type="ECO:0000313" key="2">
    <source>
        <dbReference type="EMBL" id="KKK13645.1"/>
    </source>
</evidence>
<reference evidence="2 3" key="1">
    <citation type="submission" date="2015-02" db="EMBL/GenBank/DDBJ databases">
        <title>Draft Genome Sequences of Two Closely-Related Aflatoxigenic Aspergillus Species Obtained from the Cote d'Ivoire.</title>
        <authorList>
            <person name="Moore G.G."/>
            <person name="Beltz S.B."/>
            <person name="Mack B.M."/>
        </authorList>
    </citation>
    <scope>NUCLEOTIDE SEQUENCE [LARGE SCALE GENOMIC DNA]</scope>
    <source>
        <strain evidence="2 3">SRRC1468</strain>
    </source>
</reference>
<dbReference type="OrthoDB" id="9970124at2759"/>
<organism evidence="2 3">
    <name type="scientific">Aspergillus rambellii</name>
    <dbReference type="NCBI Taxonomy" id="308745"/>
    <lineage>
        <taxon>Eukaryota</taxon>
        <taxon>Fungi</taxon>
        <taxon>Dikarya</taxon>
        <taxon>Ascomycota</taxon>
        <taxon>Pezizomycotina</taxon>
        <taxon>Eurotiomycetes</taxon>
        <taxon>Eurotiomycetidae</taxon>
        <taxon>Eurotiales</taxon>
        <taxon>Aspergillaceae</taxon>
        <taxon>Aspergillus</taxon>
        <taxon>Aspergillus subgen. Nidulantes</taxon>
    </lineage>
</organism>
<keyword evidence="3" id="KW-1185">Reference proteome</keyword>
<evidence type="ECO:0000313" key="3">
    <source>
        <dbReference type="Proteomes" id="UP000034291"/>
    </source>
</evidence>
<dbReference type="AlphaFoldDB" id="A0A0F8W6Y6"/>
<name>A0A0F8W6Y6_9EURO</name>
<feature type="compositionally biased region" description="Basic and acidic residues" evidence="1">
    <location>
        <begin position="106"/>
        <end position="117"/>
    </location>
</feature>
<feature type="region of interest" description="Disordered" evidence="1">
    <location>
        <begin position="98"/>
        <end position="117"/>
    </location>
</feature>
<gene>
    <name evidence="2" type="ORF">ARAM_006509</name>
</gene>
<sequence length="117" mass="13023">MLIAPFQWAAIFHKSSIIFTKGVEGLSFYSSGSKSTTYELPTKVSCVLSKPYPDVGCGCYSQSRLTMEEMEKGICSSYIFYSQRAIDDILDGKPKWSTMDGESDLVDDHGNGNRIEQ</sequence>
<proteinExistence type="predicted"/>
<evidence type="ECO:0000256" key="1">
    <source>
        <dbReference type="SAM" id="MobiDB-lite"/>
    </source>
</evidence>
<dbReference type="EMBL" id="JZBS01003769">
    <property type="protein sequence ID" value="KKK13645.1"/>
    <property type="molecule type" value="Genomic_DNA"/>
</dbReference>
<dbReference type="STRING" id="308745.A0A0F8W6Y6"/>
<dbReference type="Proteomes" id="UP000034291">
    <property type="component" value="Unassembled WGS sequence"/>
</dbReference>
<accession>A0A0F8W6Y6</accession>
<protein>
    <submittedName>
        <fullName evidence="2">Uncharacterized protein</fullName>
    </submittedName>
</protein>